<dbReference type="GO" id="GO:0009164">
    <property type="term" value="P:nucleoside catabolic process"/>
    <property type="evidence" value="ECO:0007669"/>
    <property type="project" value="UniProtKB-ARBA"/>
</dbReference>
<proteinExistence type="inferred from homology"/>
<accession>A0A7C3SPY4</accession>
<dbReference type="NCBIfam" id="NF008383">
    <property type="entry name" value="PRK11178.1"/>
    <property type="match status" value="1"/>
</dbReference>
<dbReference type="GO" id="GO:0009166">
    <property type="term" value="P:nucleotide catabolic process"/>
    <property type="evidence" value="ECO:0007669"/>
    <property type="project" value="InterPro"/>
</dbReference>
<dbReference type="UniPathway" id="UPA00574">
    <property type="reaction ID" value="UER00633"/>
</dbReference>
<comment type="function">
    <text evidence="10">Catalyzes the reversible phosphorylytic cleavage of uridine to uracil and ribose-1-phosphate.</text>
</comment>
<name>A0A7C3SPY4_9BACT</name>
<dbReference type="GO" id="GO:0005829">
    <property type="term" value="C:cytosol"/>
    <property type="evidence" value="ECO:0007669"/>
    <property type="project" value="TreeGrafter"/>
</dbReference>
<comment type="caution">
    <text evidence="12">The sequence shown here is derived from an EMBL/GenBank/DDBJ whole genome shotgun (WGS) entry which is preliminary data.</text>
</comment>
<evidence type="ECO:0000256" key="6">
    <source>
        <dbReference type="ARBA" id="ARBA00022490"/>
    </source>
</evidence>
<keyword evidence="7 10" id="KW-0328">Glycosyltransferase</keyword>
<comment type="subcellular location">
    <subcellularLocation>
        <location evidence="1">Cytoplasm</location>
    </subcellularLocation>
</comment>
<dbReference type="InterPro" id="IPR018016">
    <property type="entry name" value="Nucleoside_phosphorylase_CS"/>
</dbReference>
<reference evidence="12" key="1">
    <citation type="journal article" date="2020" name="mSystems">
        <title>Genome- and Community-Level Interaction Insights into Carbon Utilization and Element Cycling Functions of Hydrothermarchaeota in Hydrothermal Sediment.</title>
        <authorList>
            <person name="Zhou Z."/>
            <person name="Liu Y."/>
            <person name="Xu W."/>
            <person name="Pan J."/>
            <person name="Luo Z.H."/>
            <person name="Li M."/>
        </authorList>
    </citation>
    <scope>NUCLEOTIDE SEQUENCE [LARGE SCALE GENOMIC DNA]</scope>
    <source>
        <strain evidence="12">SpSt-751</strain>
    </source>
</reference>
<sequence>MEEICVYHLNLCKSSIKGSKIVLLPGDPFRVPEIAQEIKKQYGREIKELAWKREYRTFLCHVNKKPILITSTGIGGPSTSIAIEELAMLGVRLFIRVGTTGAIQKDIKVGDVIITTGSVRLDGASTHYAPIEYPAVANHEITNALIEGAEKVRVKYYVGITASSDTFYPGQERYDSFTKYVPKRFQGSMKELQKLHVLNYEMESSTVLTLTSAMGLKGGCISGVVVNRTSREKITKESLALGEINAVKVAVSSIEFLI</sequence>
<evidence type="ECO:0000256" key="3">
    <source>
        <dbReference type="ARBA" id="ARBA00010456"/>
    </source>
</evidence>
<comment type="similarity">
    <text evidence="3 10">Belongs to the PNP/UDP phosphorylase family.</text>
</comment>
<feature type="domain" description="Nucleoside phosphorylase" evidence="11">
    <location>
        <begin position="20"/>
        <end position="227"/>
    </location>
</feature>
<dbReference type="Gene3D" id="3.40.50.1580">
    <property type="entry name" value="Nucleoside phosphorylase domain"/>
    <property type="match status" value="1"/>
</dbReference>
<evidence type="ECO:0000256" key="7">
    <source>
        <dbReference type="ARBA" id="ARBA00022676"/>
    </source>
</evidence>
<gene>
    <name evidence="12" type="ORF">ENV35_00830</name>
</gene>
<dbReference type="EMBL" id="DTGA01000025">
    <property type="protein sequence ID" value="HGB30402.1"/>
    <property type="molecule type" value="Genomic_DNA"/>
</dbReference>
<dbReference type="EC" id="2.4.2.3" evidence="4 10"/>
<protein>
    <recommendedName>
        <fullName evidence="5 10">Uridine phosphorylase</fullName>
        <ecNumber evidence="4 10">2.4.2.3</ecNumber>
    </recommendedName>
</protein>
<dbReference type="NCBIfam" id="TIGR01718">
    <property type="entry name" value="Uridine-psphlse"/>
    <property type="match status" value="1"/>
</dbReference>
<dbReference type="PROSITE" id="PS01232">
    <property type="entry name" value="PNP_UDP_1"/>
    <property type="match status" value="1"/>
</dbReference>
<dbReference type="AlphaFoldDB" id="A0A7C3SPY4"/>
<keyword evidence="6" id="KW-0963">Cytoplasm</keyword>
<evidence type="ECO:0000256" key="10">
    <source>
        <dbReference type="RuleBase" id="RU361131"/>
    </source>
</evidence>
<dbReference type="SUPFAM" id="SSF53167">
    <property type="entry name" value="Purine and uridine phosphorylases"/>
    <property type="match status" value="1"/>
</dbReference>
<organism evidence="12">
    <name type="scientific">Dictyoglomus turgidum</name>
    <dbReference type="NCBI Taxonomy" id="513050"/>
    <lineage>
        <taxon>Bacteria</taxon>
        <taxon>Pseudomonadati</taxon>
        <taxon>Dictyoglomota</taxon>
        <taxon>Dictyoglomia</taxon>
        <taxon>Dictyoglomales</taxon>
        <taxon>Dictyoglomaceae</taxon>
        <taxon>Dictyoglomus</taxon>
    </lineage>
</organism>
<dbReference type="PANTHER" id="PTHR43691">
    <property type="entry name" value="URIDINE PHOSPHORYLASE"/>
    <property type="match status" value="1"/>
</dbReference>
<comment type="catalytic activity">
    <reaction evidence="9 10">
        <text>uridine + phosphate = alpha-D-ribose 1-phosphate + uracil</text>
        <dbReference type="Rhea" id="RHEA:24388"/>
        <dbReference type="ChEBI" id="CHEBI:16704"/>
        <dbReference type="ChEBI" id="CHEBI:17568"/>
        <dbReference type="ChEBI" id="CHEBI:43474"/>
        <dbReference type="ChEBI" id="CHEBI:57720"/>
        <dbReference type="EC" id="2.4.2.3"/>
    </reaction>
</comment>
<evidence type="ECO:0000256" key="2">
    <source>
        <dbReference type="ARBA" id="ARBA00004825"/>
    </source>
</evidence>
<evidence type="ECO:0000256" key="8">
    <source>
        <dbReference type="ARBA" id="ARBA00022679"/>
    </source>
</evidence>
<dbReference type="CDD" id="cd17767">
    <property type="entry name" value="UP_EcUdp-like"/>
    <property type="match status" value="1"/>
</dbReference>
<evidence type="ECO:0000259" key="11">
    <source>
        <dbReference type="Pfam" id="PF01048"/>
    </source>
</evidence>
<dbReference type="InterPro" id="IPR010058">
    <property type="entry name" value="Uridine_phosphorylase"/>
</dbReference>
<evidence type="ECO:0000256" key="9">
    <source>
        <dbReference type="ARBA" id="ARBA00048447"/>
    </source>
</evidence>
<dbReference type="GO" id="GO:0044206">
    <property type="term" value="P:UMP salvage"/>
    <property type="evidence" value="ECO:0007669"/>
    <property type="project" value="UniProtKB-UniPathway"/>
</dbReference>
<dbReference type="GO" id="GO:0004850">
    <property type="term" value="F:uridine phosphorylase activity"/>
    <property type="evidence" value="ECO:0007669"/>
    <property type="project" value="UniProtKB-EC"/>
</dbReference>
<evidence type="ECO:0000313" key="12">
    <source>
        <dbReference type="EMBL" id="HGB30402.1"/>
    </source>
</evidence>
<dbReference type="InterPro" id="IPR035994">
    <property type="entry name" value="Nucleoside_phosphorylase_sf"/>
</dbReference>
<dbReference type="Pfam" id="PF01048">
    <property type="entry name" value="PNP_UDP_1"/>
    <property type="match status" value="1"/>
</dbReference>
<dbReference type="PANTHER" id="PTHR43691:SF11">
    <property type="entry name" value="FI09636P-RELATED"/>
    <property type="match status" value="1"/>
</dbReference>
<comment type="pathway">
    <text evidence="2 10">Pyrimidine metabolism; UMP biosynthesis via salvage pathway; uracil from uridine (phosphorylase route): step 1/1.</text>
</comment>
<evidence type="ECO:0000256" key="1">
    <source>
        <dbReference type="ARBA" id="ARBA00004496"/>
    </source>
</evidence>
<keyword evidence="8 10" id="KW-0808">Transferase</keyword>
<evidence type="ECO:0000256" key="5">
    <source>
        <dbReference type="ARBA" id="ARBA00021980"/>
    </source>
</evidence>
<evidence type="ECO:0000256" key="4">
    <source>
        <dbReference type="ARBA" id="ARBA00011888"/>
    </source>
</evidence>
<dbReference type="InterPro" id="IPR000845">
    <property type="entry name" value="Nucleoside_phosphorylase_d"/>
</dbReference>